<dbReference type="AlphaFoldDB" id="A0A2T5H8X2"/>
<comment type="caution">
    <text evidence="3">The sequence shown here is derived from an EMBL/GenBank/DDBJ whole genome shotgun (WGS) entry which is preliminary data.</text>
</comment>
<evidence type="ECO:0000313" key="4">
    <source>
        <dbReference type="Proteomes" id="UP000244077"/>
    </source>
</evidence>
<protein>
    <submittedName>
        <fullName evidence="3">Invasion protein IalB</fullName>
    </submittedName>
</protein>
<dbReference type="Gene3D" id="2.60.40.1880">
    <property type="entry name" value="Invasion associated locus B (IalB) protein"/>
    <property type="match status" value="1"/>
</dbReference>
<dbReference type="EMBL" id="QAOH01000016">
    <property type="protein sequence ID" value="PTQ68038.1"/>
    <property type="molecule type" value="Genomic_DNA"/>
</dbReference>
<evidence type="ECO:0000313" key="3">
    <source>
        <dbReference type="EMBL" id="PTQ68038.1"/>
    </source>
</evidence>
<evidence type="ECO:0000256" key="2">
    <source>
        <dbReference type="SAM" id="SignalP"/>
    </source>
</evidence>
<keyword evidence="4" id="KW-1185">Reference proteome</keyword>
<proteinExistence type="predicted"/>
<reference evidence="3 4" key="1">
    <citation type="submission" date="2018-04" db="EMBL/GenBank/DDBJ databases">
        <title>Genomic Encyclopedia of Archaeal and Bacterial Type Strains, Phase II (KMG-II): from individual species to whole genera.</title>
        <authorList>
            <person name="Goeker M."/>
        </authorList>
    </citation>
    <scope>NUCLEOTIDE SEQUENCE [LARGE SCALE GENOMIC DNA]</scope>
    <source>
        <strain evidence="3 4">DSM 100434</strain>
    </source>
</reference>
<organism evidence="3 4">
    <name type="scientific">Celeribacter persicus</name>
    <dbReference type="NCBI Taxonomy" id="1651082"/>
    <lineage>
        <taxon>Bacteria</taxon>
        <taxon>Pseudomonadati</taxon>
        <taxon>Pseudomonadota</taxon>
        <taxon>Alphaproteobacteria</taxon>
        <taxon>Rhodobacterales</taxon>
        <taxon>Roseobacteraceae</taxon>
        <taxon>Celeribacter</taxon>
    </lineage>
</organism>
<feature type="region of interest" description="Disordered" evidence="1">
    <location>
        <begin position="200"/>
        <end position="224"/>
    </location>
</feature>
<sequence length="224" mass="23623">MISVSRTLTSFAAIAACALSLTQPLAAQDAELSAGTPIGTEATATPAADNIGRPYTLETHGDWEIRCIKAPEDQPDPCSLYQLLKDENGTEVAEVAIFHVGQGEIEAAATFTTPLETMLTAQLAFFVDGENGRKYPFQFCNRVGCFVRAGLTSADVDLLKKGNEGLVGIVPMGRTDNPVTLKLSLSGFTAGYTKVTELNEAAKTGEGPSAPDEIQNEAPEAPAE</sequence>
<evidence type="ECO:0000256" key="1">
    <source>
        <dbReference type="SAM" id="MobiDB-lite"/>
    </source>
</evidence>
<dbReference type="Pfam" id="PF06776">
    <property type="entry name" value="IalB"/>
    <property type="match status" value="1"/>
</dbReference>
<dbReference type="InterPro" id="IPR010642">
    <property type="entry name" value="Invasion_prot_B"/>
</dbReference>
<name>A0A2T5H8X2_9RHOB</name>
<dbReference type="Proteomes" id="UP000244077">
    <property type="component" value="Unassembled WGS sequence"/>
</dbReference>
<feature type="signal peptide" evidence="2">
    <location>
        <begin position="1"/>
        <end position="27"/>
    </location>
</feature>
<dbReference type="PROSITE" id="PS51257">
    <property type="entry name" value="PROKAR_LIPOPROTEIN"/>
    <property type="match status" value="1"/>
</dbReference>
<dbReference type="InterPro" id="IPR038696">
    <property type="entry name" value="IalB_sf"/>
</dbReference>
<accession>A0A2T5H8X2</accession>
<keyword evidence="2" id="KW-0732">Signal</keyword>
<gene>
    <name evidence="3" type="ORF">C8N42_11653</name>
</gene>
<feature type="chain" id="PRO_5015623078" evidence="2">
    <location>
        <begin position="28"/>
        <end position="224"/>
    </location>
</feature>